<gene>
    <name evidence="1" type="ORF">DSAG12_00700</name>
</gene>
<keyword evidence="2" id="KW-1185">Reference proteome</keyword>
<dbReference type="KEGG" id="psyt:DSAG12_00700"/>
<dbReference type="EMBL" id="CP042905">
    <property type="protein sequence ID" value="QEE14879.1"/>
    <property type="molecule type" value="Genomic_DNA"/>
</dbReference>
<organism evidence="1 2">
    <name type="scientific">Promethearchaeum syntrophicum</name>
    <dbReference type="NCBI Taxonomy" id="2594042"/>
    <lineage>
        <taxon>Archaea</taxon>
        <taxon>Promethearchaeati</taxon>
        <taxon>Promethearchaeota</taxon>
        <taxon>Promethearchaeia</taxon>
        <taxon>Promethearchaeales</taxon>
        <taxon>Promethearchaeaceae</taxon>
        <taxon>Promethearchaeum</taxon>
    </lineage>
</organism>
<name>A0A5B9D6X2_9ARCH</name>
<protein>
    <submittedName>
        <fullName evidence="1">Uncharacterized protein</fullName>
    </submittedName>
</protein>
<evidence type="ECO:0000313" key="2">
    <source>
        <dbReference type="Proteomes" id="UP000321408"/>
    </source>
</evidence>
<dbReference type="RefSeq" id="WP_147661815.1">
    <property type="nucleotide sequence ID" value="NZ_CP042905.2"/>
</dbReference>
<sequence>MGLYNLVEQLLPHEFSIYQFMAVLDMDREDAREARNILKQFYLRGYINRISKNMYSKTISNNK</sequence>
<accession>A0A5B9D6X2</accession>
<dbReference type="Proteomes" id="UP000321408">
    <property type="component" value="Chromosome"/>
</dbReference>
<reference evidence="1 2" key="2">
    <citation type="journal article" date="2024" name="Int. J. Syst. Evol. Microbiol.">
        <title>Promethearchaeum syntrophicum gen. nov., sp. nov., an anaerobic, obligately syntrophic archaeon, the first isolate of the lineage 'Asgard' archaea, and proposal of the new archaeal phylum Promethearchaeota phyl. nov. and kingdom Promethearchaeati regn. nov.</title>
        <authorList>
            <person name="Imachi H."/>
            <person name="Nobu M.K."/>
            <person name="Kato S."/>
            <person name="Takaki Y."/>
            <person name="Miyazaki M."/>
            <person name="Miyata M."/>
            <person name="Ogawara M."/>
            <person name="Saito Y."/>
            <person name="Sakai S."/>
            <person name="Tahara Y.O."/>
            <person name="Takano Y."/>
            <person name="Tasumi E."/>
            <person name="Uematsu K."/>
            <person name="Yoshimura T."/>
            <person name="Itoh T."/>
            <person name="Ohkuma M."/>
            <person name="Takai K."/>
        </authorList>
    </citation>
    <scope>NUCLEOTIDE SEQUENCE [LARGE SCALE GENOMIC DNA]</scope>
    <source>
        <strain evidence="1 2">MK-D1</strain>
    </source>
</reference>
<proteinExistence type="predicted"/>
<reference evidence="1 2" key="1">
    <citation type="journal article" date="2020" name="Nature">
        <title>Isolation of an archaeon at the prokaryote-eukaryote interface.</title>
        <authorList>
            <person name="Imachi H."/>
            <person name="Nobu M.K."/>
            <person name="Nakahara N."/>
            <person name="Morono Y."/>
            <person name="Ogawara M."/>
            <person name="Takaki Y."/>
            <person name="Takano Y."/>
            <person name="Uematsu K."/>
            <person name="Ikuta T."/>
            <person name="Ito M."/>
            <person name="Matsui Y."/>
            <person name="Miyazaki M."/>
            <person name="Murata K."/>
            <person name="Saito Y."/>
            <person name="Sakai S."/>
            <person name="Song C."/>
            <person name="Tasumi E."/>
            <person name="Yamanaka Y."/>
            <person name="Yamaguchi T."/>
            <person name="Kamagata Y."/>
            <person name="Tamaki H."/>
            <person name="Takai K."/>
        </authorList>
    </citation>
    <scope>NUCLEOTIDE SEQUENCE [LARGE SCALE GENOMIC DNA]</scope>
    <source>
        <strain evidence="1 2">MK-D1</strain>
    </source>
</reference>
<dbReference type="AlphaFoldDB" id="A0A5B9D6X2"/>
<evidence type="ECO:0000313" key="1">
    <source>
        <dbReference type="EMBL" id="QEE14879.1"/>
    </source>
</evidence>
<dbReference type="GeneID" id="41328703"/>